<reference evidence="2" key="1">
    <citation type="submission" date="2022-10" db="EMBL/GenBank/DDBJ databases">
        <title>Chitinophaga sp. nov., isolated from soil.</title>
        <authorList>
            <person name="Jeon C.O."/>
        </authorList>
    </citation>
    <scope>NUCLEOTIDE SEQUENCE</scope>
    <source>
        <strain evidence="2">R8</strain>
    </source>
</reference>
<dbReference type="NCBIfam" id="TIGR03779">
    <property type="entry name" value="Bac_Flav_CT_M"/>
    <property type="match status" value="1"/>
</dbReference>
<protein>
    <submittedName>
        <fullName evidence="2">Conjugative transposon protein TraM</fullName>
    </submittedName>
</protein>
<dbReference type="EMBL" id="CP107006">
    <property type="protein sequence ID" value="UYQ92149.1"/>
    <property type="molecule type" value="Genomic_DNA"/>
</dbReference>
<keyword evidence="3" id="KW-1185">Reference proteome</keyword>
<dbReference type="Proteomes" id="UP001162741">
    <property type="component" value="Chromosome"/>
</dbReference>
<accession>A0ABY6IXN1</accession>
<sequence length="423" mass="46736">MGNVKHSEKFLRERRLMTALPVLVLPFITLLFWVLGGGRAGTVALASGNEKGLNILLPSAANKSDPVMDKMALYDRADKDSMQMRGRLEQDPYYREIASSSGYLPGESFQPSLEGRSVYNVPSYNDPAEAKVYDRLNALNKALNQPQAEPLVNKPDRGIMSETGMGADLSRLEGLMKTMQQPAEEDSETRELKELMERIVDIQHPERVRERLKKNSAQRRGEVFAVSAEPAGSQTSLLDSMSDENRRSRQPGFFGLERWNAPATQNAITAVVHETQTVTEGAIIKLRLTGDIYVGGYLVPRGHFVYGVCGLQGDRLTLSIDQIRVDQSLFPVKMTIYDLDGLEGIHIPGAISRTVAKESGDRTLQGVEFGSLDPSLGAQAINAGVQATKSFLGRKVKMVNVTVKAGYQILLKDDNRREIENLN</sequence>
<dbReference type="RefSeq" id="WP_264280462.1">
    <property type="nucleotide sequence ID" value="NZ_CP107006.1"/>
</dbReference>
<organism evidence="2 3">
    <name type="scientific">Chitinophaga horti</name>
    <dbReference type="NCBI Taxonomy" id="2920382"/>
    <lineage>
        <taxon>Bacteria</taxon>
        <taxon>Pseudomonadati</taxon>
        <taxon>Bacteroidota</taxon>
        <taxon>Chitinophagia</taxon>
        <taxon>Chitinophagales</taxon>
        <taxon>Chitinophagaceae</taxon>
        <taxon>Chitinophaga</taxon>
    </lineage>
</organism>
<dbReference type="InterPro" id="IPR022187">
    <property type="entry name" value="Conjug_transposon_TraM"/>
</dbReference>
<evidence type="ECO:0000259" key="1">
    <source>
        <dbReference type="Pfam" id="PF12508"/>
    </source>
</evidence>
<dbReference type="Pfam" id="PF12508">
    <property type="entry name" value="Transposon_TraM"/>
    <property type="match status" value="1"/>
</dbReference>
<proteinExistence type="predicted"/>
<name>A0ABY6IXN1_9BACT</name>
<evidence type="ECO:0000313" key="2">
    <source>
        <dbReference type="EMBL" id="UYQ92149.1"/>
    </source>
</evidence>
<gene>
    <name evidence="2" type="primary">traM</name>
    <name evidence="2" type="ORF">MKQ68_18845</name>
</gene>
<evidence type="ECO:0000313" key="3">
    <source>
        <dbReference type="Proteomes" id="UP001162741"/>
    </source>
</evidence>
<feature type="domain" description="Conjugative transposon TraM C-terminal" evidence="1">
    <location>
        <begin position="268"/>
        <end position="412"/>
    </location>
</feature>
<dbReference type="InterPro" id="IPR055407">
    <property type="entry name" value="TraM_C"/>
</dbReference>